<organism evidence="8 9">
    <name type="scientific">Camelina sativa</name>
    <name type="common">False flax</name>
    <name type="synonym">Myagrum sativum</name>
    <dbReference type="NCBI Taxonomy" id="90675"/>
    <lineage>
        <taxon>Eukaryota</taxon>
        <taxon>Viridiplantae</taxon>
        <taxon>Streptophyta</taxon>
        <taxon>Embryophyta</taxon>
        <taxon>Tracheophyta</taxon>
        <taxon>Spermatophyta</taxon>
        <taxon>Magnoliopsida</taxon>
        <taxon>eudicotyledons</taxon>
        <taxon>Gunneridae</taxon>
        <taxon>Pentapetalae</taxon>
        <taxon>rosids</taxon>
        <taxon>malvids</taxon>
        <taxon>Brassicales</taxon>
        <taxon>Brassicaceae</taxon>
        <taxon>Camelineae</taxon>
        <taxon>Camelina</taxon>
    </lineage>
</organism>
<evidence type="ECO:0000256" key="7">
    <source>
        <dbReference type="SAM" id="Phobius"/>
    </source>
</evidence>
<evidence type="ECO:0000256" key="2">
    <source>
        <dbReference type="ARBA" id="ARBA00009074"/>
    </source>
</evidence>
<evidence type="ECO:0000313" key="9">
    <source>
        <dbReference type="RefSeq" id="XP_019085429.1"/>
    </source>
</evidence>
<evidence type="ECO:0000256" key="4">
    <source>
        <dbReference type="ARBA" id="ARBA00022989"/>
    </source>
</evidence>
<reference evidence="9" key="2">
    <citation type="submission" date="2025-08" db="UniProtKB">
        <authorList>
            <consortium name="RefSeq"/>
        </authorList>
    </citation>
    <scope>IDENTIFICATION</scope>
    <source>
        <tissue evidence="9">Leaf</tissue>
    </source>
</reference>
<dbReference type="PANTHER" id="PTHR31113:SF13">
    <property type="entry name" value="(RAPE) HYPOTHETICAL PROTEIN"/>
    <property type="match status" value="1"/>
</dbReference>
<evidence type="ECO:0000256" key="5">
    <source>
        <dbReference type="ARBA" id="ARBA00023136"/>
    </source>
</evidence>
<evidence type="ECO:0000256" key="3">
    <source>
        <dbReference type="ARBA" id="ARBA00022692"/>
    </source>
</evidence>
<name>A0ABM1QF91_CAMSA</name>
<evidence type="ECO:0000256" key="6">
    <source>
        <dbReference type="SAM" id="Coils"/>
    </source>
</evidence>
<comment type="similarity">
    <text evidence="2">Belongs to the UPF0496 family.</text>
</comment>
<proteinExistence type="inferred from homology"/>
<keyword evidence="8" id="KW-1185">Reference proteome</keyword>
<dbReference type="RefSeq" id="XP_019085429.1">
    <property type="nucleotide sequence ID" value="XM_019229884.1"/>
</dbReference>
<keyword evidence="6" id="KW-0175">Coiled coil</keyword>
<feature type="transmembrane region" description="Helical" evidence="7">
    <location>
        <begin position="237"/>
        <end position="256"/>
    </location>
</feature>
<feature type="transmembrane region" description="Helical" evidence="7">
    <location>
        <begin position="209"/>
        <end position="231"/>
    </location>
</feature>
<gene>
    <name evidence="9" type="primary">LOC104715084</name>
</gene>
<dbReference type="GeneID" id="104715084"/>
<comment type="subcellular location">
    <subcellularLocation>
        <location evidence="1">Membrane</location>
        <topology evidence="1">Multi-pass membrane protein</topology>
    </subcellularLocation>
</comment>
<keyword evidence="3 7" id="KW-0812">Transmembrane</keyword>
<keyword evidence="5 7" id="KW-0472">Membrane</keyword>
<accession>A0ABM1QF91</accession>
<feature type="coiled-coil region" evidence="6">
    <location>
        <begin position="180"/>
        <end position="207"/>
    </location>
</feature>
<reference evidence="8" key="1">
    <citation type="journal article" date="2014" name="Nat. Commun.">
        <title>The emerging biofuel crop Camelina sativa retains a highly undifferentiated hexaploid genome structure.</title>
        <authorList>
            <person name="Kagale S."/>
            <person name="Koh C."/>
            <person name="Nixon J."/>
            <person name="Bollina V."/>
            <person name="Clarke W.E."/>
            <person name="Tuteja R."/>
            <person name="Spillane C."/>
            <person name="Robinson S.J."/>
            <person name="Links M.G."/>
            <person name="Clarke C."/>
            <person name="Higgins E.E."/>
            <person name="Huebert T."/>
            <person name="Sharpe A.G."/>
            <person name="Parkin I.A."/>
        </authorList>
    </citation>
    <scope>NUCLEOTIDE SEQUENCE [LARGE SCALE GENOMIC DNA]</scope>
    <source>
        <strain evidence="8">cv. DH55</strain>
    </source>
</reference>
<evidence type="ECO:0000313" key="8">
    <source>
        <dbReference type="Proteomes" id="UP000694864"/>
    </source>
</evidence>
<dbReference type="PANTHER" id="PTHR31113">
    <property type="entry name" value="UPF0496 PROTEIN 3-RELATED"/>
    <property type="match status" value="1"/>
</dbReference>
<sequence length="362" mass="39682">MALSKDTMSKCSEHLSAYKSACEDDPDLKSFDSALQQRTIKVIDSLTAGAETGLSSQHEVHKEVSQHLLEVSQDVAKFILESKDNVWESEALKSLVIAYFENTVKTLKIFNTIESCVEDAEMGQLLIRDAVAEFQKESAEANVGGTKKKYEKTLKVLKKFKAMGDPFDGTVLKTQLELIKKQQESLLEEVCEAIKKLQMEITNLGKESSIANVFFGAVFAVVAAASIALMATGFGGFGAISSTLIVAGWAGVDTALRRKNDALKKQLEGLETGIKINQEAMETVSILVDGLEDRIQNMLKLVDNAIENEDDEADTRLVLKVISDKVEILIEKTKDVGESVKNHSKLIAEARLHVLQKINSSG</sequence>
<dbReference type="Pfam" id="PF05055">
    <property type="entry name" value="DUF677"/>
    <property type="match status" value="1"/>
</dbReference>
<keyword evidence="4 7" id="KW-1133">Transmembrane helix</keyword>
<protein>
    <submittedName>
        <fullName evidence="9">UPF0496 protein At3g28270-like</fullName>
    </submittedName>
</protein>
<dbReference type="InterPro" id="IPR007749">
    <property type="entry name" value="DUF677"/>
</dbReference>
<evidence type="ECO:0000256" key="1">
    <source>
        <dbReference type="ARBA" id="ARBA00004141"/>
    </source>
</evidence>
<dbReference type="Proteomes" id="UP000694864">
    <property type="component" value="Chromosome 9"/>
</dbReference>